<dbReference type="PRINTS" id="PR00171">
    <property type="entry name" value="SUGRTRNSPORT"/>
</dbReference>
<sequence length="581" mass="64529">MQLAIVFDVFIRVERLRSLSHGSSLLLEHHLRQADDHPLSFSPASHCTSIVMGLAQKETPEATEVAGSGLASVLPVDAKPWYRTPHLIKLNLLIMTPLISSASIGYDGSMMNGLQSLPQWRRYFGSPEGATLGAMNAVYPAGKVVALFLVTWICDRFGRKPPIVIGLLTCIAFAVMQAVSQNMHTFIIARAVLGFFTSFLAQPSPILIAELAYPTHRGKLTALYQTSFYLGGIIAAWCTYGTLRIDSTWSWRLPSLLQGALPAIQLLGIWFLPESPRWLIARGRTQEARKILADFHAGGDLNSPLVNFEMQEIETVVTKEADVMSQNSWMELIRTPANRKRTLIAAIVGWFAQWNGVNILSYYLALVLNTIGITDSKTQTLINGLLNISNWLSAVFVGAMMVDRIGRRTLFLVSTGGMLVSYIIWTGLSSYFISSQSAEAGRAAVAFIFITFFFYAMAWSPLLAAYTVEIFPYTLRSRGLSVMYVSTFTGLIVGNQVNPIAMKAIGWRYYIVFCCILAVLLAVIWFLFPETKGHTLEEIRELFEGKSSSRDKLNDVEHGRMDEKSNSDDHIKQVEVAGQGR</sequence>
<evidence type="ECO:0000313" key="11">
    <source>
        <dbReference type="EMBL" id="CRK31368.1"/>
    </source>
</evidence>
<dbReference type="AlphaFoldDB" id="A0A0G4MAS5"/>
<name>A0A0G4MAS5_VERLO</name>
<dbReference type="PANTHER" id="PTHR48022">
    <property type="entry name" value="PLASTIDIC GLUCOSE TRANSPORTER 4"/>
    <property type="match status" value="1"/>
</dbReference>
<dbReference type="PROSITE" id="PS50850">
    <property type="entry name" value="MFS"/>
    <property type="match status" value="1"/>
</dbReference>
<dbReference type="InterPro" id="IPR005829">
    <property type="entry name" value="Sugar_transporter_CS"/>
</dbReference>
<dbReference type="InterPro" id="IPR050360">
    <property type="entry name" value="MFS_Sugar_Transporters"/>
</dbReference>
<feature type="compositionally biased region" description="Basic and acidic residues" evidence="8">
    <location>
        <begin position="547"/>
        <end position="573"/>
    </location>
</feature>
<feature type="transmembrane region" description="Helical" evidence="9">
    <location>
        <begin position="509"/>
        <end position="528"/>
    </location>
</feature>
<feature type="transmembrane region" description="Helical" evidence="9">
    <location>
        <begin position="409"/>
        <end position="433"/>
    </location>
</feature>
<dbReference type="NCBIfam" id="TIGR00879">
    <property type="entry name" value="SP"/>
    <property type="match status" value="1"/>
</dbReference>
<evidence type="ECO:0000256" key="1">
    <source>
        <dbReference type="ARBA" id="ARBA00004141"/>
    </source>
</evidence>
<dbReference type="EMBL" id="CVQH01021729">
    <property type="protein sequence ID" value="CRK31368.1"/>
    <property type="molecule type" value="Genomic_DNA"/>
</dbReference>
<dbReference type="FunFam" id="1.20.1250.20:FF:000117">
    <property type="entry name" value="MFS hexose transporter"/>
    <property type="match status" value="1"/>
</dbReference>
<feature type="transmembrane region" description="Helical" evidence="9">
    <location>
        <begin position="480"/>
        <end position="497"/>
    </location>
</feature>
<comment type="subcellular location">
    <subcellularLocation>
        <location evidence="1">Membrane</location>
        <topology evidence="1">Multi-pass membrane protein</topology>
    </subcellularLocation>
</comment>
<evidence type="ECO:0000256" key="6">
    <source>
        <dbReference type="ARBA" id="ARBA00023136"/>
    </source>
</evidence>
<feature type="domain" description="Major facilitator superfamily (MFS) profile" evidence="10">
    <location>
        <begin position="93"/>
        <end position="532"/>
    </location>
</feature>
<proteinExistence type="inferred from homology"/>
<keyword evidence="12" id="KW-1185">Reference proteome</keyword>
<organism evidence="11 12">
    <name type="scientific">Verticillium longisporum</name>
    <name type="common">Verticillium dahliae var. longisporum</name>
    <dbReference type="NCBI Taxonomy" id="100787"/>
    <lineage>
        <taxon>Eukaryota</taxon>
        <taxon>Fungi</taxon>
        <taxon>Dikarya</taxon>
        <taxon>Ascomycota</taxon>
        <taxon>Pezizomycotina</taxon>
        <taxon>Sordariomycetes</taxon>
        <taxon>Hypocreomycetidae</taxon>
        <taxon>Glomerellales</taxon>
        <taxon>Plectosphaerellaceae</taxon>
        <taxon>Verticillium</taxon>
    </lineage>
</organism>
<feature type="transmembrane region" description="Helical" evidence="9">
    <location>
        <begin position="384"/>
        <end position="402"/>
    </location>
</feature>
<feature type="transmembrane region" description="Helical" evidence="9">
    <location>
        <begin position="186"/>
        <end position="209"/>
    </location>
</feature>
<evidence type="ECO:0000313" key="12">
    <source>
        <dbReference type="Proteomes" id="UP000044602"/>
    </source>
</evidence>
<comment type="similarity">
    <text evidence="2 7">Belongs to the major facilitator superfamily. Sugar transporter (TC 2.A.1.1) family.</text>
</comment>
<evidence type="ECO:0000256" key="8">
    <source>
        <dbReference type="SAM" id="MobiDB-lite"/>
    </source>
</evidence>
<keyword evidence="6 9" id="KW-0472">Membrane</keyword>
<reference evidence="11 12" key="1">
    <citation type="submission" date="2015-05" db="EMBL/GenBank/DDBJ databases">
        <authorList>
            <person name="Wang D.B."/>
            <person name="Wang M."/>
        </authorList>
    </citation>
    <scope>NUCLEOTIDE SEQUENCE [LARGE SCALE GENOMIC DNA]</scope>
    <source>
        <strain evidence="11">VL1</strain>
    </source>
</reference>
<feature type="transmembrane region" description="Helical" evidence="9">
    <location>
        <begin position="445"/>
        <end position="468"/>
    </location>
</feature>
<accession>A0A0G4MAS5</accession>
<feature type="transmembrane region" description="Helical" evidence="9">
    <location>
        <begin position="221"/>
        <end position="243"/>
    </location>
</feature>
<evidence type="ECO:0000256" key="3">
    <source>
        <dbReference type="ARBA" id="ARBA00022448"/>
    </source>
</evidence>
<evidence type="ECO:0000256" key="4">
    <source>
        <dbReference type="ARBA" id="ARBA00022692"/>
    </source>
</evidence>
<keyword evidence="4 9" id="KW-0812">Transmembrane</keyword>
<dbReference type="Proteomes" id="UP000044602">
    <property type="component" value="Unassembled WGS sequence"/>
</dbReference>
<keyword evidence="5 9" id="KW-1133">Transmembrane helix</keyword>
<dbReference type="InterPro" id="IPR036259">
    <property type="entry name" value="MFS_trans_sf"/>
</dbReference>
<protein>
    <recommendedName>
        <fullName evidence="10">Major facilitator superfamily (MFS) profile domain-containing protein</fullName>
    </recommendedName>
</protein>
<evidence type="ECO:0000256" key="5">
    <source>
        <dbReference type="ARBA" id="ARBA00022989"/>
    </source>
</evidence>
<feature type="transmembrane region" description="Helical" evidence="9">
    <location>
        <begin position="129"/>
        <end position="150"/>
    </location>
</feature>
<feature type="transmembrane region" description="Helical" evidence="9">
    <location>
        <begin position="343"/>
        <end position="364"/>
    </location>
</feature>
<dbReference type="SUPFAM" id="SSF103473">
    <property type="entry name" value="MFS general substrate transporter"/>
    <property type="match status" value="1"/>
</dbReference>
<dbReference type="Pfam" id="PF00083">
    <property type="entry name" value="Sugar_tr"/>
    <property type="match status" value="1"/>
</dbReference>
<dbReference type="InterPro" id="IPR020846">
    <property type="entry name" value="MFS_dom"/>
</dbReference>
<feature type="region of interest" description="Disordered" evidence="8">
    <location>
        <begin position="547"/>
        <end position="581"/>
    </location>
</feature>
<dbReference type="InterPro" id="IPR003663">
    <property type="entry name" value="Sugar/inositol_transpt"/>
</dbReference>
<dbReference type="GO" id="GO:0005351">
    <property type="term" value="F:carbohydrate:proton symporter activity"/>
    <property type="evidence" value="ECO:0007669"/>
    <property type="project" value="TreeGrafter"/>
</dbReference>
<dbReference type="InterPro" id="IPR005828">
    <property type="entry name" value="MFS_sugar_transport-like"/>
</dbReference>
<evidence type="ECO:0000256" key="2">
    <source>
        <dbReference type="ARBA" id="ARBA00010992"/>
    </source>
</evidence>
<feature type="transmembrane region" description="Helical" evidence="9">
    <location>
        <begin position="162"/>
        <end position="180"/>
    </location>
</feature>
<dbReference type="Gene3D" id="1.20.1250.20">
    <property type="entry name" value="MFS general substrate transporter like domains"/>
    <property type="match status" value="1"/>
</dbReference>
<dbReference type="GO" id="GO:0016020">
    <property type="term" value="C:membrane"/>
    <property type="evidence" value="ECO:0007669"/>
    <property type="project" value="UniProtKB-SubCell"/>
</dbReference>
<dbReference type="PROSITE" id="PS00216">
    <property type="entry name" value="SUGAR_TRANSPORT_1"/>
    <property type="match status" value="1"/>
</dbReference>
<dbReference type="PANTHER" id="PTHR48022:SF3">
    <property type="entry name" value="HEXOSE TRANSPORTER PROTEIN (AFU_ORTHOLOGUE AFUA_8G04480)-RELATED"/>
    <property type="match status" value="1"/>
</dbReference>
<evidence type="ECO:0000256" key="7">
    <source>
        <dbReference type="RuleBase" id="RU003346"/>
    </source>
</evidence>
<evidence type="ECO:0000259" key="10">
    <source>
        <dbReference type="PROSITE" id="PS50850"/>
    </source>
</evidence>
<keyword evidence="3 7" id="KW-0813">Transport</keyword>
<evidence type="ECO:0000256" key="9">
    <source>
        <dbReference type="SAM" id="Phobius"/>
    </source>
</evidence>
<gene>
    <name evidence="11" type="ORF">BN1708_015950</name>
</gene>